<feature type="non-terminal residue" evidence="3">
    <location>
        <position position="1"/>
    </location>
</feature>
<protein>
    <recommendedName>
        <fullName evidence="2">Plasma membrane calcium transporting P-type ATPase C-terminal domain-containing protein</fullName>
    </recommendedName>
</protein>
<dbReference type="EMBL" id="JAMKFB020000008">
    <property type="protein sequence ID" value="KAL0187015.1"/>
    <property type="molecule type" value="Genomic_DNA"/>
</dbReference>
<evidence type="ECO:0000313" key="4">
    <source>
        <dbReference type="Proteomes" id="UP001529510"/>
    </source>
</evidence>
<accession>A0ABD0QMQ0</accession>
<evidence type="ECO:0000256" key="1">
    <source>
        <dbReference type="SAM" id="MobiDB-lite"/>
    </source>
</evidence>
<proteinExistence type="predicted"/>
<gene>
    <name evidence="3" type="ORF">M9458_018685</name>
</gene>
<feature type="compositionally biased region" description="Basic residues" evidence="1">
    <location>
        <begin position="50"/>
        <end position="60"/>
    </location>
</feature>
<comment type="caution">
    <text evidence="3">The sequence shown here is derived from an EMBL/GenBank/DDBJ whole genome shotgun (WGS) entry which is preliminary data.</text>
</comment>
<sequence length="60" mass="6972">SLYDGIERPESRNSIHDFQAHPEFIITDSVHNIPLIDETDVDDESERSNHNHVRVALRHP</sequence>
<evidence type="ECO:0000313" key="3">
    <source>
        <dbReference type="EMBL" id="KAL0187015.1"/>
    </source>
</evidence>
<evidence type="ECO:0000259" key="2">
    <source>
        <dbReference type="Pfam" id="PF12424"/>
    </source>
</evidence>
<organism evidence="3 4">
    <name type="scientific">Cirrhinus mrigala</name>
    <name type="common">Mrigala</name>
    <dbReference type="NCBI Taxonomy" id="683832"/>
    <lineage>
        <taxon>Eukaryota</taxon>
        <taxon>Metazoa</taxon>
        <taxon>Chordata</taxon>
        <taxon>Craniata</taxon>
        <taxon>Vertebrata</taxon>
        <taxon>Euteleostomi</taxon>
        <taxon>Actinopterygii</taxon>
        <taxon>Neopterygii</taxon>
        <taxon>Teleostei</taxon>
        <taxon>Ostariophysi</taxon>
        <taxon>Cypriniformes</taxon>
        <taxon>Cyprinidae</taxon>
        <taxon>Labeoninae</taxon>
        <taxon>Labeonini</taxon>
        <taxon>Cirrhinus</taxon>
    </lineage>
</organism>
<name>A0ABD0QMQ0_CIRMR</name>
<feature type="non-terminal residue" evidence="3">
    <location>
        <position position="60"/>
    </location>
</feature>
<feature type="region of interest" description="Disordered" evidence="1">
    <location>
        <begin position="40"/>
        <end position="60"/>
    </location>
</feature>
<dbReference type="AlphaFoldDB" id="A0ABD0QMQ0"/>
<feature type="domain" description="Plasma membrane calcium transporting P-type ATPase C-terminal" evidence="2">
    <location>
        <begin position="1"/>
        <end position="23"/>
    </location>
</feature>
<reference evidence="3 4" key="1">
    <citation type="submission" date="2024-05" db="EMBL/GenBank/DDBJ databases">
        <title>Genome sequencing and assembly of Indian major carp, Cirrhinus mrigala (Hamilton, 1822).</title>
        <authorList>
            <person name="Mohindra V."/>
            <person name="Chowdhury L.M."/>
            <person name="Lal K."/>
            <person name="Jena J.K."/>
        </authorList>
    </citation>
    <scope>NUCLEOTIDE SEQUENCE [LARGE SCALE GENOMIC DNA]</scope>
    <source>
        <strain evidence="3">CM1030</strain>
        <tissue evidence="3">Blood</tissue>
    </source>
</reference>
<keyword evidence="4" id="KW-1185">Reference proteome</keyword>
<dbReference type="Proteomes" id="UP001529510">
    <property type="component" value="Unassembled WGS sequence"/>
</dbReference>
<dbReference type="Pfam" id="PF12424">
    <property type="entry name" value="ATP_Ca_trans_C"/>
    <property type="match status" value="1"/>
</dbReference>
<dbReference type="InterPro" id="IPR022141">
    <property type="entry name" value="ATP_Ca_trans_C"/>
</dbReference>